<name>A0A1H9MQE8_9GAMM</name>
<proteinExistence type="predicted"/>
<dbReference type="Proteomes" id="UP000242515">
    <property type="component" value="Unassembled WGS sequence"/>
</dbReference>
<dbReference type="AlphaFoldDB" id="A0A1H9MQE8"/>
<evidence type="ECO:0000313" key="1">
    <source>
        <dbReference type="EMBL" id="SER25940.1"/>
    </source>
</evidence>
<reference evidence="2" key="1">
    <citation type="submission" date="2016-10" db="EMBL/GenBank/DDBJ databases">
        <authorList>
            <person name="Varghese N."/>
            <person name="Submissions S."/>
        </authorList>
    </citation>
    <scope>NUCLEOTIDE SEQUENCE [LARGE SCALE GENOMIC DNA]</scope>
    <source>
        <strain evidence="2">8N4</strain>
    </source>
</reference>
<dbReference type="STRING" id="988801.SAMN05216522_11739"/>
<protein>
    <submittedName>
        <fullName evidence="1">Uncharacterized protein</fullName>
    </submittedName>
</protein>
<organism evidence="1 2">
    <name type="scientific">Rosenbergiella nectarea</name>
    <dbReference type="NCBI Taxonomy" id="988801"/>
    <lineage>
        <taxon>Bacteria</taxon>
        <taxon>Pseudomonadati</taxon>
        <taxon>Pseudomonadota</taxon>
        <taxon>Gammaproteobacteria</taxon>
        <taxon>Enterobacterales</taxon>
        <taxon>Erwiniaceae</taxon>
        <taxon>Rosenbergiella</taxon>
    </lineage>
</organism>
<dbReference type="EMBL" id="FOGC01000017">
    <property type="protein sequence ID" value="SER25940.1"/>
    <property type="molecule type" value="Genomic_DNA"/>
</dbReference>
<dbReference type="RefSeq" id="WP_092678336.1">
    <property type="nucleotide sequence ID" value="NZ_FOGC01000017.1"/>
</dbReference>
<accession>A0A1H9MQE8</accession>
<gene>
    <name evidence="1" type="ORF">SAMN05216522_11739</name>
</gene>
<evidence type="ECO:0000313" key="2">
    <source>
        <dbReference type="Proteomes" id="UP000242515"/>
    </source>
</evidence>
<keyword evidence="2" id="KW-1185">Reference proteome</keyword>
<sequence>MIALTKEKREELANYARARLASHVVHGGCSDEEDIFKIALVALTAEPVLYAVDSDVEDKIYTALCNKHEVGAYPLYTAPPVPEIKFPEKPDYSGDFTSFKDPVSAYKDGVVDGHRWYEKALKRLNGLGE</sequence>
<dbReference type="OrthoDB" id="6644192at2"/>